<dbReference type="Proteomes" id="UP000297839">
    <property type="component" value="Unassembled WGS sequence"/>
</dbReference>
<evidence type="ECO:0000313" key="2">
    <source>
        <dbReference type="EMBL" id="TFZ07927.1"/>
    </source>
</evidence>
<organism evidence="2 3">
    <name type="scientific">Ramlibacter humi</name>
    <dbReference type="NCBI Taxonomy" id="2530451"/>
    <lineage>
        <taxon>Bacteria</taxon>
        <taxon>Pseudomonadati</taxon>
        <taxon>Pseudomonadota</taxon>
        <taxon>Betaproteobacteria</taxon>
        <taxon>Burkholderiales</taxon>
        <taxon>Comamonadaceae</taxon>
        <taxon>Ramlibacter</taxon>
    </lineage>
</organism>
<dbReference type="RefSeq" id="WP_135247865.1">
    <property type="nucleotide sequence ID" value="NZ_SMLK01000001.1"/>
</dbReference>
<dbReference type="AlphaFoldDB" id="A0A4Z0C8B2"/>
<feature type="compositionally biased region" description="Basic and acidic residues" evidence="1">
    <location>
        <begin position="1"/>
        <end position="20"/>
    </location>
</feature>
<sequence length="114" mass="12528">MDDTQRRQMQDQHGRDEAQMRRSQQQAAGRGHPVQAYPPHGEASALPHTTASADALVRAYDDAVQAERDAWSGVPALPGEPGYDGGAWDRWRATVEARDKATRLLINHAMGSQP</sequence>
<keyword evidence="3" id="KW-1185">Reference proteome</keyword>
<feature type="region of interest" description="Disordered" evidence="1">
    <location>
        <begin position="1"/>
        <end position="50"/>
    </location>
</feature>
<accession>A0A4Z0C8B2</accession>
<proteinExistence type="predicted"/>
<reference evidence="2 3" key="1">
    <citation type="submission" date="2019-03" db="EMBL/GenBank/DDBJ databases">
        <title>Ramlibacter sp. 18x22-1, whole genome shotgun sequence.</title>
        <authorList>
            <person name="Zhang X."/>
            <person name="Feng G."/>
            <person name="Zhu H."/>
        </authorList>
    </citation>
    <scope>NUCLEOTIDE SEQUENCE [LARGE SCALE GENOMIC DNA]</scope>
    <source>
        <strain evidence="2 3">18x22-1</strain>
    </source>
</reference>
<dbReference type="OrthoDB" id="9766257at2"/>
<evidence type="ECO:0000313" key="3">
    <source>
        <dbReference type="Proteomes" id="UP000297839"/>
    </source>
</evidence>
<dbReference type="EMBL" id="SMLK01000001">
    <property type="protein sequence ID" value="TFZ07927.1"/>
    <property type="molecule type" value="Genomic_DNA"/>
</dbReference>
<comment type="caution">
    <text evidence="2">The sequence shown here is derived from an EMBL/GenBank/DDBJ whole genome shotgun (WGS) entry which is preliminary data.</text>
</comment>
<protein>
    <submittedName>
        <fullName evidence="2">Uncharacterized protein</fullName>
    </submittedName>
</protein>
<name>A0A4Z0C8B2_9BURK</name>
<gene>
    <name evidence="2" type="ORF">EZ216_01820</name>
</gene>
<evidence type="ECO:0000256" key="1">
    <source>
        <dbReference type="SAM" id="MobiDB-lite"/>
    </source>
</evidence>